<evidence type="ECO:0000256" key="1">
    <source>
        <dbReference type="SAM" id="MobiDB-lite"/>
    </source>
</evidence>
<keyword evidence="3" id="KW-1185">Reference proteome</keyword>
<dbReference type="Pfam" id="PF15015">
    <property type="entry name" value="NYD-SP12_N"/>
    <property type="match status" value="2"/>
</dbReference>
<dbReference type="GO" id="GO:0005794">
    <property type="term" value="C:Golgi apparatus"/>
    <property type="evidence" value="ECO:0007669"/>
    <property type="project" value="InterPro"/>
</dbReference>
<dbReference type="PANTHER" id="PTHR47228">
    <property type="entry name" value="SPERMATOGENESIS-ASSOCIATED PROTEIN 16"/>
    <property type="match status" value="1"/>
</dbReference>
<dbReference type="SUPFAM" id="SSF48452">
    <property type="entry name" value="TPR-like"/>
    <property type="match status" value="1"/>
</dbReference>
<evidence type="ECO:0000313" key="3">
    <source>
        <dbReference type="Proteomes" id="UP001187315"/>
    </source>
</evidence>
<comment type="caution">
    <text evidence="2">The sequence shown here is derived from an EMBL/GenBank/DDBJ whole genome shotgun (WGS) entry which is preliminary data.</text>
</comment>
<dbReference type="EMBL" id="JAVHJS010000001">
    <property type="protein sequence ID" value="KAK2869192.1"/>
    <property type="molecule type" value="Genomic_DNA"/>
</dbReference>
<accession>A0AA88T8Q8</accession>
<feature type="compositionally biased region" description="Basic and acidic residues" evidence="1">
    <location>
        <begin position="39"/>
        <end position="48"/>
    </location>
</feature>
<dbReference type="Proteomes" id="UP001187315">
    <property type="component" value="Unassembled WGS sequence"/>
</dbReference>
<dbReference type="PANTHER" id="PTHR47228:SF1">
    <property type="entry name" value="SPERMATOGENESIS-ASSOCIATED PROTEIN 16"/>
    <property type="match status" value="1"/>
</dbReference>
<dbReference type="InterPro" id="IPR011990">
    <property type="entry name" value="TPR-like_helical_dom_sf"/>
</dbReference>
<evidence type="ECO:0008006" key="4">
    <source>
        <dbReference type="Google" id="ProtNLM"/>
    </source>
</evidence>
<dbReference type="AlphaFoldDB" id="A0AA88T8Q8"/>
<name>A0AA88T8Q8_TACVA</name>
<protein>
    <recommendedName>
        <fullName evidence="4">Spermatogenesis-associated protein 16</fullName>
    </recommendedName>
</protein>
<organism evidence="2 3">
    <name type="scientific">Tachysurus vachellii</name>
    <name type="common">Darkbarbel catfish</name>
    <name type="synonym">Pelteobagrus vachellii</name>
    <dbReference type="NCBI Taxonomy" id="175792"/>
    <lineage>
        <taxon>Eukaryota</taxon>
        <taxon>Metazoa</taxon>
        <taxon>Chordata</taxon>
        <taxon>Craniata</taxon>
        <taxon>Vertebrata</taxon>
        <taxon>Euteleostomi</taxon>
        <taxon>Actinopterygii</taxon>
        <taxon>Neopterygii</taxon>
        <taxon>Teleostei</taxon>
        <taxon>Ostariophysi</taxon>
        <taxon>Siluriformes</taxon>
        <taxon>Bagridae</taxon>
        <taxon>Tachysurus</taxon>
    </lineage>
</organism>
<proteinExistence type="predicted"/>
<sequence length="474" mass="53454">MASSNGNPELLGSAHTDQLNLSTKHAEDLTSAAFQTSTLREKRHSDRPKGRKTPAAGRRDGWVKEVVGLHNEQCPQLPLPAITLKRLVDVEMKLVFGDEQNITHKSPASTYYQLMCHSSETAGPPSGNNLASLPPIDKRLDAALQDADRYYRLKKYAAVASRFTIALQDCSKGAVFGKPFSADYEDISKVVGFIVSRLVACYLRMQKPDLALPHSHRSIHLNPIHFRSHLQQAMVYRLLGNPSGAVRSAMIADYVHWLSGDGKQTISKLIKLYWQALLVENFHRKKDFSVLYTSRSGKPTREATQEAEKNFKKLYSNFNGNMLPKTTAWNKSTSFILTLVFKRNHDGILAQSASQELSHDLHGMCETLGKKILPVLDFIKCSKLALRREQEQAQVLEHTLAELALAPYLQEVGPSDTRLLQALMADTMDTLEGKRTDQERVWNAMQKVEVTEDLIYQWENSYLKSQVHQTVRKQ</sequence>
<reference evidence="2" key="1">
    <citation type="submission" date="2023-08" db="EMBL/GenBank/DDBJ databases">
        <title>Pelteobagrus vachellii genome.</title>
        <authorList>
            <person name="Liu H."/>
        </authorList>
    </citation>
    <scope>NUCLEOTIDE SEQUENCE</scope>
    <source>
        <strain evidence="2">PRFRI_2022a</strain>
        <tissue evidence="2">Muscle</tissue>
    </source>
</reference>
<evidence type="ECO:0000313" key="2">
    <source>
        <dbReference type="EMBL" id="KAK2869192.1"/>
    </source>
</evidence>
<feature type="region of interest" description="Disordered" evidence="1">
    <location>
        <begin position="1"/>
        <end position="59"/>
    </location>
</feature>
<dbReference type="Gene3D" id="1.25.40.10">
    <property type="entry name" value="Tetratricopeptide repeat domain"/>
    <property type="match status" value="1"/>
</dbReference>
<dbReference type="InterPro" id="IPR029161">
    <property type="entry name" value="SPATA16"/>
</dbReference>
<dbReference type="GO" id="GO:0007283">
    <property type="term" value="P:spermatogenesis"/>
    <property type="evidence" value="ECO:0007669"/>
    <property type="project" value="InterPro"/>
</dbReference>
<gene>
    <name evidence="2" type="ORF">Q7C36_001063</name>
</gene>